<keyword evidence="3" id="KW-1185">Reference proteome</keyword>
<accession>A0A0V0R541</accession>
<evidence type="ECO:0000256" key="1">
    <source>
        <dbReference type="SAM" id="Coils"/>
    </source>
</evidence>
<name>A0A0V0R541_PSEPJ</name>
<gene>
    <name evidence="2" type="ORF">PPERSA_08631</name>
</gene>
<proteinExistence type="predicted"/>
<evidence type="ECO:0000313" key="2">
    <source>
        <dbReference type="EMBL" id="KRX09599.1"/>
    </source>
</evidence>
<keyword evidence="1" id="KW-0175">Coiled coil</keyword>
<feature type="coiled-coil region" evidence="1">
    <location>
        <begin position="60"/>
        <end position="126"/>
    </location>
</feature>
<dbReference type="OMA" id="LHAHINF"/>
<organism evidence="2 3">
    <name type="scientific">Pseudocohnilembus persalinus</name>
    <name type="common">Ciliate</name>
    <dbReference type="NCBI Taxonomy" id="266149"/>
    <lineage>
        <taxon>Eukaryota</taxon>
        <taxon>Sar</taxon>
        <taxon>Alveolata</taxon>
        <taxon>Ciliophora</taxon>
        <taxon>Intramacronucleata</taxon>
        <taxon>Oligohymenophorea</taxon>
        <taxon>Scuticociliatia</taxon>
        <taxon>Philasterida</taxon>
        <taxon>Pseudocohnilembidae</taxon>
        <taxon>Pseudocohnilembus</taxon>
    </lineage>
</organism>
<sequence>MDDDYVHKLHDHISLLSSEINSIKNKQNDFQSSMTQMMSKDKKDFIENPIDATEKFKIMKQKYSRVISELEAETVSLQAEIEALKSRKKYLETTNKLEGQDIIQKTLNLEKQLKEVQDRFESAKQRETIITDDVLKHQQNHSQVLDQFYKLLKKRTEKGFFDKKDEEDYQLNYEIEQNDYDEKVKVYEKLKDDIKKIDANQELDIRYHELKEKNQQLRIDLAALEKDRDILNYQIKELNLRVKLGDEEKEIEHAEMRRLKEELTKYQDILEDIKIRNIKRIEYKVQNSDSEVLRQQKNDYMKLERRAKELKDEYKNREKEFERQNVEKIQKELALQKLMFENQQAQQELERNFAKINQIKDDYDSRMTSNTEYEEQISRNEKEKQHYQIELRKLEEEHAYLKAKADFLQQNVNLEEELRKVKIDDLRNTIGNNLQFNESIAYLQNNWEEMRKFAKFR</sequence>
<comment type="caution">
    <text evidence="2">The sequence shown here is derived from an EMBL/GenBank/DDBJ whole genome shotgun (WGS) entry which is preliminary data.</text>
</comment>
<reference evidence="2 3" key="1">
    <citation type="journal article" date="2015" name="Sci. Rep.">
        <title>Genome of the facultative scuticociliatosis pathogen Pseudocohnilembus persalinus provides insight into its virulence through horizontal gene transfer.</title>
        <authorList>
            <person name="Xiong J."/>
            <person name="Wang G."/>
            <person name="Cheng J."/>
            <person name="Tian M."/>
            <person name="Pan X."/>
            <person name="Warren A."/>
            <person name="Jiang C."/>
            <person name="Yuan D."/>
            <person name="Miao W."/>
        </authorList>
    </citation>
    <scope>NUCLEOTIDE SEQUENCE [LARGE SCALE GENOMIC DNA]</scope>
    <source>
        <strain evidence="2">36N120E</strain>
    </source>
</reference>
<dbReference type="AlphaFoldDB" id="A0A0V0R541"/>
<protein>
    <submittedName>
        <fullName evidence="2">Uncharacterized protein</fullName>
    </submittedName>
</protein>
<evidence type="ECO:0000313" key="3">
    <source>
        <dbReference type="Proteomes" id="UP000054937"/>
    </source>
</evidence>
<dbReference type="Proteomes" id="UP000054937">
    <property type="component" value="Unassembled WGS sequence"/>
</dbReference>
<feature type="coiled-coil region" evidence="1">
    <location>
        <begin position="200"/>
        <end position="424"/>
    </location>
</feature>
<dbReference type="EMBL" id="LDAU01000046">
    <property type="protein sequence ID" value="KRX09599.1"/>
    <property type="molecule type" value="Genomic_DNA"/>
</dbReference>
<dbReference type="InParanoid" id="A0A0V0R541"/>